<gene>
    <name evidence="2" type="ORF">N177_2094</name>
</gene>
<dbReference type="EMBL" id="AWXZ01000029">
    <property type="protein sequence ID" value="ESR24771.1"/>
    <property type="molecule type" value="Genomic_DNA"/>
</dbReference>
<name>V4RF48_9HYPH</name>
<organism evidence="2 3">
    <name type="scientific">Lutibaculum baratangense AMV1</name>
    <dbReference type="NCBI Taxonomy" id="631454"/>
    <lineage>
        <taxon>Bacteria</taxon>
        <taxon>Pseudomonadati</taxon>
        <taxon>Pseudomonadota</taxon>
        <taxon>Alphaproteobacteria</taxon>
        <taxon>Hyphomicrobiales</taxon>
        <taxon>Tepidamorphaceae</taxon>
        <taxon>Lutibaculum</taxon>
    </lineage>
</organism>
<evidence type="ECO:0000256" key="1">
    <source>
        <dbReference type="SAM" id="MobiDB-lite"/>
    </source>
</evidence>
<reference evidence="2 3" key="1">
    <citation type="journal article" date="2014" name="Genome Announc.">
        <title>Draft Genome Sequence of Lutibaculum baratangense Strain AMV1T, Isolated from a Mud Volcano in Andamans, India.</title>
        <authorList>
            <person name="Singh A."/>
            <person name="Sreenivas A."/>
            <person name="Sathyanarayana Reddy G."/>
            <person name="Pinnaka A.K."/>
            <person name="Shivaji S."/>
        </authorList>
    </citation>
    <scope>NUCLEOTIDE SEQUENCE [LARGE SCALE GENOMIC DNA]</scope>
    <source>
        <strain evidence="2 3">AMV1</strain>
    </source>
</reference>
<comment type="caution">
    <text evidence="2">The sequence shown here is derived from an EMBL/GenBank/DDBJ whole genome shotgun (WGS) entry which is preliminary data.</text>
</comment>
<dbReference type="Proteomes" id="UP000017819">
    <property type="component" value="Unassembled WGS sequence"/>
</dbReference>
<proteinExistence type="predicted"/>
<keyword evidence="3" id="KW-1185">Reference proteome</keyword>
<feature type="region of interest" description="Disordered" evidence="1">
    <location>
        <begin position="1"/>
        <end position="40"/>
    </location>
</feature>
<protein>
    <submittedName>
        <fullName evidence="2">Uncharacterized protein</fullName>
    </submittedName>
</protein>
<sequence>MAPLRHRRSRGRPPPVAPMPEKNGKKKVKKKGGPEEPSLT</sequence>
<accession>V4RF48</accession>
<dbReference type="AlphaFoldDB" id="V4RF48"/>
<evidence type="ECO:0000313" key="3">
    <source>
        <dbReference type="Proteomes" id="UP000017819"/>
    </source>
</evidence>
<feature type="compositionally biased region" description="Basic residues" evidence="1">
    <location>
        <begin position="1"/>
        <end position="11"/>
    </location>
</feature>
<evidence type="ECO:0000313" key="2">
    <source>
        <dbReference type="EMBL" id="ESR24771.1"/>
    </source>
</evidence>